<dbReference type="RefSeq" id="WP_166204603.1">
    <property type="nucleotide sequence ID" value="NZ_CP088285.1"/>
</dbReference>
<evidence type="ECO:0000313" key="2">
    <source>
        <dbReference type="EMBL" id="WXC76837.1"/>
    </source>
</evidence>
<proteinExistence type="predicted"/>
<keyword evidence="3" id="KW-1185">Reference proteome</keyword>
<dbReference type="EMBL" id="JAAOLE020000001">
    <property type="protein sequence ID" value="NVI45213.1"/>
    <property type="molecule type" value="Genomic_DNA"/>
</dbReference>
<reference evidence="2" key="2">
    <citation type="journal article" date="2021" name="Int. J. Syst. Evol. Microbiol.">
        <title>Bradyrhizobium septentrionale sp. nov. (sv. septentrionale) and Bradyrhizobium quebecense sp. nov. (sv. septentrionale) associated with legumes native to Canada possess rearranged symbiosis genes and numerous insertion sequences.</title>
        <authorList>
            <person name="Bromfield E.S.P."/>
            <person name="Cloutier S."/>
        </authorList>
    </citation>
    <scope>NUCLEOTIDE SEQUENCE</scope>
    <source>
        <strain evidence="2">5S5</strain>
    </source>
</reference>
<sequence length="120" mass="13534">MTVIAVPKMFRDGELHRPHNQSAPRIFNRGIEIDGRIDPGGGYPGKHYRKSAAALLCLIVRFEERTAFFLIEPIGRFAFCARKLSMRPARFALRRADIFKTFSQEQSFDGAIAGAESLSF</sequence>
<dbReference type="AlphaFoldDB" id="A0A973W0I6"/>
<dbReference type="EMBL" id="CP147711">
    <property type="protein sequence ID" value="WXC76837.1"/>
    <property type="molecule type" value="Genomic_DNA"/>
</dbReference>
<gene>
    <name evidence="1" type="ORF">HAP48_020070</name>
    <name evidence="2" type="ORF">WDK88_25550</name>
</gene>
<reference evidence="1" key="1">
    <citation type="submission" date="2020-06" db="EMBL/GenBank/DDBJ databases">
        <title>Whole Genome Sequence of Bradyrhizobium sp. Strain 1S1.</title>
        <authorList>
            <person name="Bromfield E.S.P."/>
            <person name="Cloutier S."/>
        </authorList>
    </citation>
    <scope>NUCLEOTIDE SEQUENCE [LARGE SCALE GENOMIC DNA]</scope>
    <source>
        <strain evidence="1">1S1</strain>
    </source>
</reference>
<accession>A0A973W0I6</accession>
<protein>
    <submittedName>
        <fullName evidence="1">Uncharacterized protein</fullName>
    </submittedName>
</protein>
<reference evidence="2" key="3">
    <citation type="submission" date="2024-03" db="EMBL/GenBank/DDBJ databases">
        <authorList>
            <person name="Bromfield E.S.P."/>
            <person name="Cloutier S."/>
        </authorList>
    </citation>
    <scope>NUCLEOTIDE SEQUENCE</scope>
    <source>
        <strain evidence="2">5S5</strain>
    </source>
</reference>
<dbReference type="Proteomes" id="UP001432046">
    <property type="component" value="Chromosome"/>
</dbReference>
<evidence type="ECO:0000313" key="3">
    <source>
        <dbReference type="Proteomes" id="UP001432046"/>
    </source>
</evidence>
<organism evidence="1">
    <name type="scientific">Bradyrhizobium septentrionale</name>
    <dbReference type="NCBI Taxonomy" id="1404411"/>
    <lineage>
        <taxon>Bacteria</taxon>
        <taxon>Pseudomonadati</taxon>
        <taxon>Pseudomonadota</taxon>
        <taxon>Alphaproteobacteria</taxon>
        <taxon>Hyphomicrobiales</taxon>
        <taxon>Nitrobacteraceae</taxon>
        <taxon>Bradyrhizobium</taxon>
    </lineage>
</organism>
<name>A0A973W0I6_9BRAD</name>
<evidence type="ECO:0000313" key="1">
    <source>
        <dbReference type="EMBL" id="NVI45213.1"/>
    </source>
</evidence>